<evidence type="ECO:0000259" key="1">
    <source>
        <dbReference type="SMART" id="SM00382"/>
    </source>
</evidence>
<organism evidence="2 3">
    <name type="scientific">Pseudoduganella ginsengisoli</name>
    <dbReference type="NCBI Taxonomy" id="1462440"/>
    <lineage>
        <taxon>Bacteria</taxon>
        <taxon>Pseudomonadati</taxon>
        <taxon>Pseudomonadota</taxon>
        <taxon>Betaproteobacteria</taxon>
        <taxon>Burkholderiales</taxon>
        <taxon>Oxalobacteraceae</taxon>
        <taxon>Telluria group</taxon>
        <taxon>Pseudoduganella</taxon>
    </lineage>
</organism>
<dbReference type="NCBIfam" id="TIGR03015">
    <property type="entry name" value="pepcterm_ATPase"/>
    <property type="match status" value="1"/>
</dbReference>
<name>A0A6L6PZL0_9BURK</name>
<dbReference type="InterPro" id="IPR027417">
    <property type="entry name" value="P-loop_NTPase"/>
</dbReference>
<dbReference type="InterPro" id="IPR052026">
    <property type="entry name" value="ExeA_AAA_ATPase_DNA-bind"/>
</dbReference>
<dbReference type="InterPro" id="IPR049945">
    <property type="entry name" value="AAA_22"/>
</dbReference>
<dbReference type="SUPFAM" id="SSF52540">
    <property type="entry name" value="P-loop containing nucleoside triphosphate hydrolases"/>
    <property type="match status" value="1"/>
</dbReference>
<dbReference type="GO" id="GO:0016887">
    <property type="term" value="F:ATP hydrolysis activity"/>
    <property type="evidence" value="ECO:0007669"/>
    <property type="project" value="InterPro"/>
</dbReference>
<dbReference type="RefSeq" id="WP_155438969.1">
    <property type="nucleotide sequence ID" value="NZ_WNLA01000005.1"/>
</dbReference>
<sequence length="341" mass="37919">MYESYYGLSDKPFRLRPDPHFFFGSKGHKRAMAYLEYGLSQGEGFIVITGEVGAGKTTLVRNMLSTLEAQHIVAAHLVNTHLNAEDVLRMVVSAFGLPAEDANKSALLSRLETFLRTCDAQGKRALLVVDEAQNLSPRTVEELRMLSNFQTDDKSLLQTFLLGQPEFRTTLHSPDMQQLRQRVIATYHLGPMDAVETQAYIEHRLHTVGWNNNPSFTPAAHAAIYEYSGGIPRMTNHLCDRLMLMGFLEELHEFNDKHVDDVIRDIQAEFQPPPAAVAAAAPDARHSDEAELAAAIASYPDAMDERMMRLEKSVVSVLNILKKIVAQPAGASTPSSQDNND</sequence>
<reference evidence="2 3" key="1">
    <citation type="submission" date="2019-11" db="EMBL/GenBank/DDBJ databases">
        <title>Type strains purchased from KCTC, JCM and DSMZ.</title>
        <authorList>
            <person name="Lu H."/>
        </authorList>
    </citation>
    <scope>NUCLEOTIDE SEQUENCE [LARGE SCALE GENOMIC DNA]</scope>
    <source>
        <strain evidence="2 3">KCTC 42409</strain>
    </source>
</reference>
<dbReference type="EMBL" id="WNLA01000005">
    <property type="protein sequence ID" value="MTW02581.1"/>
    <property type="molecule type" value="Genomic_DNA"/>
</dbReference>
<feature type="domain" description="AAA+ ATPase" evidence="1">
    <location>
        <begin position="42"/>
        <end position="205"/>
    </location>
</feature>
<dbReference type="AlphaFoldDB" id="A0A6L6PZL0"/>
<dbReference type="InterPro" id="IPR017466">
    <property type="entry name" value="XrtA-assoc_ATPase-like"/>
</dbReference>
<dbReference type="OrthoDB" id="9783370at2"/>
<proteinExistence type="predicted"/>
<comment type="caution">
    <text evidence="2">The sequence shown here is derived from an EMBL/GenBank/DDBJ whole genome shotgun (WGS) entry which is preliminary data.</text>
</comment>
<dbReference type="PANTHER" id="PTHR35894:SF1">
    <property type="entry name" value="PHOSPHORIBULOKINASE _ URIDINE KINASE FAMILY"/>
    <property type="match status" value="1"/>
</dbReference>
<dbReference type="InterPro" id="IPR003593">
    <property type="entry name" value="AAA+_ATPase"/>
</dbReference>
<evidence type="ECO:0000313" key="3">
    <source>
        <dbReference type="Proteomes" id="UP000484015"/>
    </source>
</evidence>
<accession>A0A6L6PZL0</accession>
<dbReference type="Proteomes" id="UP000484015">
    <property type="component" value="Unassembled WGS sequence"/>
</dbReference>
<dbReference type="PANTHER" id="PTHR35894">
    <property type="entry name" value="GENERAL SECRETION PATHWAY PROTEIN A-RELATED"/>
    <property type="match status" value="1"/>
</dbReference>
<evidence type="ECO:0000313" key="2">
    <source>
        <dbReference type="EMBL" id="MTW02581.1"/>
    </source>
</evidence>
<protein>
    <submittedName>
        <fullName evidence="2">AAA family ATPase</fullName>
    </submittedName>
</protein>
<gene>
    <name evidence="2" type="ORF">GM668_10860</name>
</gene>
<dbReference type="SMART" id="SM00382">
    <property type="entry name" value="AAA"/>
    <property type="match status" value="1"/>
</dbReference>
<keyword evidence="3" id="KW-1185">Reference proteome</keyword>
<dbReference type="Pfam" id="PF13401">
    <property type="entry name" value="AAA_22"/>
    <property type="match status" value="1"/>
</dbReference>
<dbReference type="Gene3D" id="3.40.50.300">
    <property type="entry name" value="P-loop containing nucleotide triphosphate hydrolases"/>
    <property type="match status" value="1"/>
</dbReference>